<dbReference type="Gene3D" id="1.10.1510.10">
    <property type="entry name" value="Uncharacterised protein YqeY/AIM41 PF09424, N-terminal domain"/>
    <property type="match status" value="1"/>
</dbReference>
<protein>
    <recommendedName>
        <fullName evidence="1">Altered inheritance of mitochondria protein 41</fullName>
    </recommendedName>
</protein>
<sequence>MKRKDSFTSTTLRCVLSDVYNADKTASNGSVTSSDITGILRKAVQRRMEAAHKFEEASRPELAENEKKEAEILSEFLPPLLSEAAIDQILQEALKDLSKDTDSRKSLGLLFKSFYSKVDKSTVDADLVRKRAEILLAARSAP</sequence>
<comment type="similarity">
    <text evidence="1">Belongs to the AIM41 family.</text>
</comment>
<dbReference type="InterPro" id="IPR003789">
    <property type="entry name" value="Asn/Gln_tRNA_amidoTrase-B-like"/>
</dbReference>
<evidence type="ECO:0000256" key="1">
    <source>
        <dbReference type="RuleBase" id="RU365099"/>
    </source>
</evidence>
<dbReference type="PANTHER" id="PTHR28055">
    <property type="entry name" value="ALTERED INHERITANCE OF MITOCHONDRIA PROTEIN 41, MITOCHONDRIAL"/>
    <property type="match status" value="1"/>
</dbReference>
<keyword evidence="1" id="KW-0496">Mitochondrion</keyword>
<dbReference type="STRING" id="68775.A0A5C3MH67"/>
<evidence type="ECO:0000313" key="3">
    <source>
        <dbReference type="Proteomes" id="UP000308652"/>
    </source>
</evidence>
<reference evidence="2 3" key="1">
    <citation type="journal article" date="2019" name="Nat. Ecol. Evol.">
        <title>Megaphylogeny resolves global patterns of mushroom evolution.</title>
        <authorList>
            <person name="Varga T."/>
            <person name="Krizsan K."/>
            <person name="Foldi C."/>
            <person name="Dima B."/>
            <person name="Sanchez-Garcia M."/>
            <person name="Sanchez-Ramirez S."/>
            <person name="Szollosi G.J."/>
            <person name="Szarkandi J.G."/>
            <person name="Papp V."/>
            <person name="Albert L."/>
            <person name="Andreopoulos W."/>
            <person name="Angelini C."/>
            <person name="Antonin V."/>
            <person name="Barry K.W."/>
            <person name="Bougher N.L."/>
            <person name="Buchanan P."/>
            <person name="Buyck B."/>
            <person name="Bense V."/>
            <person name="Catcheside P."/>
            <person name="Chovatia M."/>
            <person name="Cooper J."/>
            <person name="Damon W."/>
            <person name="Desjardin D."/>
            <person name="Finy P."/>
            <person name="Geml J."/>
            <person name="Haridas S."/>
            <person name="Hughes K."/>
            <person name="Justo A."/>
            <person name="Karasinski D."/>
            <person name="Kautmanova I."/>
            <person name="Kiss B."/>
            <person name="Kocsube S."/>
            <person name="Kotiranta H."/>
            <person name="LaButti K.M."/>
            <person name="Lechner B.E."/>
            <person name="Liimatainen K."/>
            <person name="Lipzen A."/>
            <person name="Lukacs Z."/>
            <person name="Mihaltcheva S."/>
            <person name="Morgado L.N."/>
            <person name="Niskanen T."/>
            <person name="Noordeloos M.E."/>
            <person name="Ohm R.A."/>
            <person name="Ortiz-Santana B."/>
            <person name="Ovrebo C."/>
            <person name="Racz N."/>
            <person name="Riley R."/>
            <person name="Savchenko A."/>
            <person name="Shiryaev A."/>
            <person name="Soop K."/>
            <person name="Spirin V."/>
            <person name="Szebenyi C."/>
            <person name="Tomsovsky M."/>
            <person name="Tulloss R.E."/>
            <person name="Uehling J."/>
            <person name="Grigoriev I.V."/>
            <person name="Vagvolgyi C."/>
            <person name="Papp T."/>
            <person name="Martin F.M."/>
            <person name="Miettinen O."/>
            <person name="Hibbett D.S."/>
            <person name="Nagy L.G."/>
        </authorList>
    </citation>
    <scope>NUCLEOTIDE SEQUENCE [LARGE SCALE GENOMIC DNA]</scope>
    <source>
        <strain evidence="2 3">CBS 166.37</strain>
    </source>
</reference>
<dbReference type="EMBL" id="ML213590">
    <property type="protein sequence ID" value="TFK44570.1"/>
    <property type="molecule type" value="Genomic_DNA"/>
</dbReference>
<organism evidence="2 3">
    <name type="scientific">Crucibulum laeve</name>
    <dbReference type="NCBI Taxonomy" id="68775"/>
    <lineage>
        <taxon>Eukaryota</taxon>
        <taxon>Fungi</taxon>
        <taxon>Dikarya</taxon>
        <taxon>Basidiomycota</taxon>
        <taxon>Agaricomycotina</taxon>
        <taxon>Agaricomycetes</taxon>
        <taxon>Agaricomycetidae</taxon>
        <taxon>Agaricales</taxon>
        <taxon>Agaricineae</taxon>
        <taxon>Nidulariaceae</taxon>
        <taxon>Crucibulum</taxon>
    </lineage>
</organism>
<dbReference type="GO" id="GO:0005739">
    <property type="term" value="C:mitochondrion"/>
    <property type="evidence" value="ECO:0007669"/>
    <property type="project" value="UniProtKB-SubCell"/>
</dbReference>
<dbReference type="OrthoDB" id="538640at2759"/>
<dbReference type="InterPro" id="IPR019004">
    <property type="entry name" value="YqeY/Aim41"/>
</dbReference>
<dbReference type="AlphaFoldDB" id="A0A5C3MH67"/>
<proteinExistence type="inferred from homology"/>
<accession>A0A5C3MH67</accession>
<dbReference type="Proteomes" id="UP000308652">
    <property type="component" value="Unassembled WGS sequence"/>
</dbReference>
<name>A0A5C3MH67_9AGAR</name>
<gene>
    <name evidence="1" type="primary">AIM41</name>
    <name evidence="2" type="ORF">BDQ12DRAFT_673225</name>
</gene>
<keyword evidence="3" id="KW-1185">Reference proteome</keyword>
<dbReference type="InterPro" id="IPR042184">
    <property type="entry name" value="YqeY/Aim41_N"/>
</dbReference>
<evidence type="ECO:0000313" key="2">
    <source>
        <dbReference type="EMBL" id="TFK44570.1"/>
    </source>
</evidence>
<comment type="subcellular location">
    <subcellularLocation>
        <location evidence="1">Mitochondrion</location>
    </subcellularLocation>
</comment>
<dbReference type="GO" id="GO:0016884">
    <property type="term" value="F:carbon-nitrogen ligase activity, with glutamine as amido-N-donor"/>
    <property type="evidence" value="ECO:0007669"/>
    <property type="project" value="UniProtKB-UniRule"/>
</dbReference>
<dbReference type="Pfam" id="PF09424">
    <property type="entry name" value="YqeY"/>
    <property type="match status" value="1"/>
</dbReference>
<dbReference type="SUPFAM" id="SSF89095">
    <property type="entry name" value="GatB/YqeY motif"/>
    <property type="match status" value="1"/>
</dbReference>
<dbReference type="PANTHER" id="PTHR28055:SF1">
    <property type="entry name" value="ALTERED INHERITANCE OF MITOCHONDRIA PROTEIN 41, MITOCHONDRIAL"/>
    <property type="match status" value="1"/>
</dbReference>